<dbReference type="EMBL" id="MU866502">
    <property type="protein sequence ID" value="KAK4171807.1"/>
    <property type="molecule type" value="Genomic_DNA"/>
</dbReference>
<reference evidence="3" key="2">
    <citation type="submission" date="2023-05" db="EMBL/GenBank/DDBJ databases">
        <authorList>
            <consortium name="Lawrence Berkeley National Laboratory"/>
            <person name="Steindorff A."/>
            <person name="Hensen N."/>
            <person name="Bonometti L."/>
            <person name="Westerberg I."/>
            <person name="Brannstrom I.O."/>
            <person name="Guillou S."/>
            <person name="Cros-Aarteil S."/>
            <person name="Calhoun S."/>
            <person name="Haridas S."/>
            <person name="Kuo A."/>
            <person name="Mondo S."/>
            <person name="Pangilinan J."/>
            <person name="Riley R."/>
            <person name="Labutti K."/>
            <person name="Andreopoulos B."/>
            <person name="Lipzen A."/>
            <person name="Chen C."/>
            <person name="Yanf M."/>
            <person name="Daum C."/>
            <person name="Ng V."/>
            <person name="Clum A."/>
            <person name="Ohm R."/>
            <person name="Martin F."/>
            <person name="Silar P."/>
            <person name="Natvig D."/>
            <person name="Lalanne C."/>
            <person name="Gautier V."/>
            <person name="Ament-Velasquez S.L."/>
            <person name="Kruys A."/>
            <person name="Hutchinson M.I."/>
            <person name="Powell A.J."/>
            <person name="Barry K."/>
            <person name="Miller A.N."/>
            <person name="Grigoriev I.V."/>
            <person name="Debuchy R."/>
            <person name="Gladieux P."/>
            <person name="Thoren M.H."/>
            <person name="Johannesson H."/>
        </authorList>
    </citation>
    <scope>NUCLEOTIDE SEQUENCE</scope>
    <source>
        <strain evidence="3">CBS 892.96</strain>
    </source>
</reference>
<proteinExistence type="predicted"/>
<dbReference type="Pfam" id="PF06985">
    <property type="entry name" value="HET"/>
    <property type="match status" value="1"/>
</dbReference>
<dbReference type="PANTHER" id="PTHR24148">
    <property type="entry name" value="ANKYRIN REPEAT DOMAIN-CONTAINING PROTEIN 39 HOMOLOG-RELATED"/>
    <property type="match status" value="1"/>
</dbReference>
<name>A0AAN6VZW5_9PEZI</name>
<dbReference type="PANTHER" id="PTHR24148:SF73">
    <property type="entry name" value="HET DOMAIN PROTEIN (AFU_ORTHOLOGUE AFUA_8G01020)"/>
    <property type="match status" value="1"/>
</dbReference>
<gene>
    <name evidence="3" type="ORF">QBC36DRAFT_339238</name>
</gene>
<feature type="region of interest" description="Disordered" evidence="1">
    <location>
        <begin position="26"/>
        <end position="52"/>
    </location>
</feature>
<evidence type="ECO:0000313" key="3">
    <source>
        <dbReference type="EMBL" id="KAK4171807.1"/>
    </source>
</evidence>
<sequence length="650" mass="72839">MTEFTYVYTPLQEGHIRLLRLEWSSSSSSTRDHPAPNGSIRASLTHHDLSGPPPPYTALSYTWGDKKLEPPQTLNIVSPDSSVKTFPIHQENLYSFLRQARPDHLPADNGATTRRAPNVGYLWVDAISINQCEDAGKEEKVAQLKLMSRIYASACRLIIWLGPDKMNTVNPDAPFPENLWPTHPTGHAMTVYQRVAVAWASNQLPEVSRSSLAQIVDQVDRACIEAITRLPYWKRSWIYQEASTPNVPREFWLGGHTVWFEAAEVANRVFHSHMLELGLNSLPNPSPLNVDIAYIQELTLLRQKGEGGLSLLDLMVRTNSLNASEAVDKVYAMMNIARDIYGLKPGQDDDAFTAVRVDYELPKEDVYMNVACLIMETTKELDLLLFCSAGQYKGLKSWVPNFYRFVYSVPYRTRELYDAGGGETSGKRPRFSLNRDEKTLAVWGIKVDTVVGIYPSMRRPLQWGDYTSKTDFWQPIFGPWMRSLAWFVFPQPEGSVAEEAYIGGGTVSEAIDSALAWGMAPGYGTLKRDIDVTHWPLLEQVQASANGEEPEEVSVKRRGFQDFLVQTSAMAVFRTSQGYLGVGDEKIVLGDVVVVIPGLAVPLVLRTIPSYEPGGSPDGPRWRLVGPCYAKGIMDGEWLEKREGQEFVLI</sequence>
<dbReference type="AlphaFoldDB" id="A0AAN6VZW5"/>
<reference evidence="3" key="1">
    <citation type="journal article" date="2023" name="Mol. Phylogenet. Evol.">
        <title>Genome-scale phylogeny and comparative genomics of the fungal order Sordariales.</title>
        <authorList>
            <person name="Hensen N."/>
            <person name="Bonometti L."/>
            <person name="Westerberg I."/>
            <person name="Brannstrom I.O."/>
            <person name="Guillou S."/>
            <person name="Cros-Aarteil S."/>
            <person name="Calhoun S."/>
            <person name="Haridas S."/>
            <person name="Kuo A."/>
            <person name="Mondo S."/>
            <person name="Pangilinan J."/>
            <person name="Riley R."/>
            <person name="LaButti K."/>
            <person name="Andreopoulos B."/>
            <person name="Lipzen A."/>
            <person name="Chen C."/>
            <person name="Yan M."/>
            <person name="Daum C."/>
            <person name="Ng V."/>
            <person name="Clum A."/>
            <person name="Steindorff A."/>
            <person name="Ohm R.A."/>
            <person name="Martin F."/>
            <person name="Silar P."/>
            <person name="Natvig D.O."/>
            <person name="Lalanne C."/>
            <person name="Gautier V."/>
            <person name="Ament-Velasquez S.L."/>
            <person name="Kruys A."/>
            <person name="Hutchinson M.I."/>
            <person name="Powell A.J."/>
            <person name="Barry K."/>
            <person name="Miller A.N."/>
            <person name="Grigoriev I.V."/>
            <person name="Debuchy R."/>
            <person name="Gladieux P."/>
            <person name="Hiltunen Thoren M."/>
            <person name="Johannesson H."/>
        </authorList>
    </citation>
    <scope>NUCLEOTIDE SEQUENCE</scope>
    <source>
        <strain evidence="3">CBS 892.96</strain>
    </source>
</reference>
<dbReference type="Proteomes" id="UP001302321">
    <property type="component" value="Unassembled WGS sequence"/>
</dbReference>
<protein>
    <submittedName>
        <fullName evidence="3">Heterokaryon incompatibility protein-domain-containing protein</fullName>
    </submittedName>
</protein>
<evidence type="ECO:0000256" key="1">
    <source>
        <dbReference type="SAM" id="MobiDB-lite"/>
    </source>
</evidence>
<accession>A0AAN6VZW5</accession>
<feature type="domain" description="Heterokaryon incompatibility" evidence="2">
    <location>
        <begin position="56"/>
        <end position="241"/>
    </location>
</feature>
<dbReference type="InterPro" id="IPR010730">
    <property type="entry name" value="HET"/>
</dbReference>
<comment type="caution">
    <text evidence="3">The sequence shown here is derived from an EMBL/GenBank/DDBJ whole genome shotgun (WGS) entry which is preliminary data.</text>
</comment>
<evidence type="ECO:0000313" key="4">
    <source>
        <dbReference type="Proteomes" id="UP001302321"/>
    </source>
</evidence>
<evidence type="ECO:0000259" key="2">
    <source>
        <dbReference type="Pfam" id="PF06985"/>
    </source>
</evidence>
<organism evidence="3 4">
    <name type="scientific">Triangularia setosa</name>
    <dbReference type="NCBI Taxonomy" id="2587417"/>
    <lineage>
        <taxon>Eukaryota</taxon>
        <taxon>Fungi</taxon>
        <taxon>Dikarya</taxon>
        <taxon>Ascomycota</taxon>
        <taxon>Pezizomycotina</taxon>
        <taxon>Sordariomycetes</taxon>
        <taxon>Sordariomycetidae</taxon>
        <taxon>Sordariales</taxon>
        <taxon>Podosporaceae</taxon>
        <taxon>Triangularia</taxon>
    </lineage>
</organism>
<dbReference type="Pfam" id="PF26639">
    <property type="entry name" value="Het-6_barrel"/>
    <property type="match status" value="1"/>
</dbReference>
<dbReference type="InterPro" id="IPR052895">
    <property type="entry name" value="HetReg/Transcr_Mod"/>
</dbReference>
<keyword evidence="4" id="KW-1185">Reference proteome</keyword>